<dbReference type="InterPro" id="IPR050834">
    <property type="entry name" value="Glycosyltransf_2"/>
</dbReference>
<dbReference type="AlphaFoldDB" id="A0A1I4P7Q5"/>
<feature type="domain" description="Glycosyltransferase 2-like" evidence="1">
    <location>
        <begin position="10"/>
        <end position="160"/>
    </location>
</feature>
<evidence type="ECO:0000313" key="3">
    <source>
        <dbReference type="Proteomes" id="UP000199556"/>
    </source>
</evidence>
<dbReference type="Pfam" id="PF00535">
    <property type="entry name" value="Glycos_transf_2"/>
    <property type="match status" value="1"/>
</dbReference>
<accession>A0A1I4P7Q5</accession>
<keyword evidence="3" id="KW-1185">Reference proteome</keyword>
<sequence length="335" mass="37833">MPQTPPQIAIVIPYYQRRAGLLRQCVHSVLEQPGEIRFRVIVVDDGSPVPAAAEVAPLLPRFGDHRIQVVLQRNAGPGAARNTGLDHVPAGTPLVTFLDSDDHWTGPFLEDAVTALGQGYDLFIGNSTRTGQEKTRFEWEADKGLDLQATRHPILDPERGIHEYHGDFFDLLVRRTSLIGPTTFAYRFEKFPQVRFDPGIYNGQDRLFKLTLGQDLERVAFSPRIYAHEGEGVNIFDKAQWGSEGSLRLVCSYIRLARRVRERIRLTPEQEAFVQGQLDEARQGFVATLLHLLRRRMPVDWPRVLATLREDPALLALLPVNLARVVLARRSSHEA</sequence>
<dbReference type="PANTHER" id="PTHR43685">
    <property type="entry name" value="GLYCOSYLTRANSFERASE"/>
    <property type="match status" value="1"/>
</dbReference>
<dbReference type="InterPro" id="IPR001173">
    <property type="entry name" value="Glyco_trans_2-like"/>
</dbReference>
<dbReference type="RefSeq" id="WP_090483193.1">
    <property type="nucleotide sequence ID" value="NZ_FOUO01000001.1"/>
</dbReference>
<dbReference type="CDD" id="cd00761">
    <property type="entry name" value="Glyco_tranf_GTA_type"/>
    <property type="match status" value="1"/>
</dbReference>
<organism evidence="2 3">
    <name type="scientific">Ectothiorhodospira mobilis</name>
    <dbReference type="NCBI Taxonomy" id="195064"/>
    <lineage>
        <taxon>Bacteria</taxon>
        <taxon>Pseudomonadati</taxon>
        <taxon>Pseudomonadota</taxon>
        <taxon>Gammaproteobacteria</taxon>
        <taxon>Chromatiales</taxon>
        <taxon>Ectothiorhodospiraceae</taxon>
        <taxon>Ectothiorhodospira</taxon>
    </lineage>
</organism>
<evidence type="ECO:0000259" key="1">
    <source>
        <dbReference type="Pfam" id="PF00535"/>
    </source>
</evidence>
<dbReference type="SUPFAM" id="SSF53448">
    <property type="entry name" value="Nucleotide-diphospho-sugar transferases"/>
    <property type="match status" value="1"/>
</dbReference>
<dbReference type="Proteomes" id="UP000199556">
    <property type="component" value="Unassembled WGS sequence"/>
</dbReference>
<reference evidence="2 3" key="1">
    <citation type="submission" date="2016-10" db="EMBL/GenBank/DDBJ databases">
        <authorList>
            <person name="de Groot N.N."/>
        </authorList>
    </citation>
    <scope>NUCLEOTIDE SEQUENCE [LARGE SCALE GENOMIC DNA]</scope>
    <source>
        <strain evidence="2 3">DSM 4180</strain>
    </source>
</reference>
<dbReference type="PANTHER" id="PTHR43685:SF2">
    <property type="entry name" value="GLYCOSYLTRANSFERASE 2-LIKE DOMAIN-CONTAINING PROTEIN"/>
    <property type="match status" value="1"/>
</dbReference>
<name>A0A1I4P7Q5_ECTMO</name>
<evidence type="ECO:0000313" key="2">
    <source>
        <dbReference type="EMBL" id="SFM23620.1"/>
    </source>
</evidence>
<dbReference type="STRING" id="195064.SAMN05421721_10140"/>
<proteinExistence type="predicted"/>
<dbReference type="Gene3D" id="3.90.550.10">
    <property type="entry name" value="Spore Coat Polysaccharide Biosynthesis Protein SpsA, Chain A"/>
    <property type="match status" value="1"/>
</dbReference>
<gene>
    <name evidence="2" type="ORF">SAMN05421721_10140</name>
</gene>
<dbReference type="EMBL" id="FOUO01000001">
    <property type="protein sequence ID" value="SFM23620.1"/>
    <property type="molecule type" value="Genomic_DNA"/>
</dbReference>
<dbReference type="InterPro" id="IPR029044">
    <property type="entry name" value="Nucleotide-diphossugar_trans"/>
</dbReference>
<dbReference type="OrthoDB" id="9801954at2"/>
<protein>
    <submittedName>
        <fullName evidence="2">Succinoglycan biosynthesis protein ExoW</fullName>
    </submittedName>
</protein>